<accession>A0A9P1CLQ1</accession>
<keyword evidence="4" id="KW-1185">Reference proteome</keyword>
<dbReference type="EMBL" id="CAMXCT020001824">
    <property type="protein sequence ID" value="CAL1146747.1"/>
    <property type="molecule type" value="Genomic_DNA"/>
</dbReference>
<dbReference type="AlphaFoldDB" id="A0A9P1CLQ1"/>
<protein>
    <submittedName>
        <fullName evidence="2">Uncharacterized protein</fullName>
    </submittedName>
</protein>
<evidence type="ECO:0000256" key="1">
    <source>
        <dbReference type="SAM" id="MobiDB-lite"/>
    </source>
</evidence>
<dbReference type="EMBL" id="CAMXCT010001824">
    <property type="protein sequence ID" value="CAI3993372.1"/>
    <property type="molecule type" value="Genomic_DNA"/>
</dbReference>
<feature type="compositionally biased region" description="Polar residues" evidence="1">
    <location>
        <begin position="164"/>
        <end position="174"/>
    </location>
</feature>
<organism evidence="2">
    <name type="scientific">Cladocopium goreaui</name>
    <dbReference type="NCBI Taxonomy" id="2562237"/>
    <lineage>
        <taxon>Eukaryota</taxon>
        <taxon>Sar</taxon>
        <taxon>Alveolata</taxon>
        <taxon>Dinophyceae</taxon>
        <taxon>Suessiales</taxon>
        <taxon>Symbiodiniaceae</taxon>
        <taxon>Cladocopium</taxon>
    </lineage>
</organism>
<sequence length="266" mass="29093">MSQIEIKDGPELVQKALARSDVSTTNVSETSTMSEEMITCEVCLQKIDAINMMDKYWNSFIADKKEAMSQIEIKDGPELVQKANRGALHNGRRSDVSTTNVSETSTMSEELETMEEETSVVSPLFDFGSFVRFMTNPLAMCEATGDFVGALPTGSEDFIVAAPTKNQRLSGQTAPPSPDDLLEDSDDDKGWPSIAEQRTQSLEEPIRLDGLFPELRGHISSCLDVPGLCSVRATARDNCSTKARAAINISRCKIVMTVTGTHESEL</sequence>
<evidence type="ECO:0000313" key="3">
    <source>
        <dbReference type="EMBL" id="CAL1146747.1"/>
    </source>
</evidence>
<reference evidence="2" key="1">
    <citation type="submission" date="2022-10" db="EMBL/GenBank/DDBJ databases">
        <authorList>
            <person name="Chen Y."/>
            <person name="Dougan E. K."/>
            <person name="Chan C."/>
            <person name="Rhodes N."/>
            <person name="Thang M."/>
        </authorList>
    </citation>
    <scope>NUCLEOTIDE SEQUENCE</scope>
</reference>
<evidence type="ECO:0000313" key="2">
    <source>
        <dbReference type="EMBL" id="CAI3993372.1"/>
    </source>
</evidence>
<name>A0A9P1CLQ1_9DINO</name>
<dbReference type="Proteomes" id="UP001152797">
    <property type="component" value="Unassembled WGS sequence"/>
</dbReference>
<feature type="region of interest" description="Disordered" evidence="1">
    <location>
        <begin position="87"/>
        <end position="114"/>
    </location>
</feature>
<gene>
    <name evidence="2" type="ORF">C1SCF055_LOCUS20131</name>
</gene>
<dbReference type="EMBL" id="CAMXCT030001824">
    <property type="protein sequence ID" value="CAL4780684.1"/>
    <property type="molecule type" value="Genomic_DNA"/>
</dbReference>
<feature type="region of interest" description="Disordered" evidence="1">
    <location>
        <begin position="163"/>
        <end position="192"/>
    </location>
</feature>
<evidence type="ECO:0000313" key="4">
    <source>
        <dbReference type="Proteomes" id="UP001152797"/>
    </source>
</evidence>
<proteinExistence type="predicted"/>
<reference evidence="3" key="2">
    <citation type="submission" date="2024-04" db="EMBL/GenBank/DDBJ databases">
        <authorList>
            <person name="Chen Y."/>
            <person name="Shah S."/>
            <person name="Dougan E. K."/>
            <person name="Thang M."/>
            <person name="Chan C."/>
        </authorList>
    </citation>
    <scope>NUCLEOTIDE SEQUENCE [LARGE SCALE GENOMIC DNA]</scope>
</reference>
<comment type="caution">
    <text evidence="2">The sequence shown here is derived from an EMBL/GenBank/DDBJ whole genome shotgun (WGS) entry which is preliminary data.</text>
</comment>